<dbReference type="OrthoDB" id="1076608at2759"/>
<keyword evidence="5 8" id="KW-1133">Transmembrane helix</keyword>
<dbReference type="InParanoid" id="A0A1Z5TI06"/>
<keyword evidence="4 8" id="KW-0812">Transmembrane</keyword>
<organism evidence="13 14">
    <name type="scientific">Hortaea werneckii EXF-2000</name>
    <dbReference type="NCBI Taxonomy" id="1157616"/>
    <lineage>
        <taxon>Eukaryota</taxon>
        <taxon>Fungi</taxon>
        <taxon>Dikarya</taxon>
        <taxon>Ascomycota</taxon>
        <taxon>Pezizomycotina</taxon>
        <taxon>Dothideomycetes</taxon>
        <taxon>Dothideomycetidae</taxon>
        <taxon>Mycosphaerellales</taxon>
        <taxon>Teratosphaeriaceae</taxon>
        <taxon>Hortaea</taxon>
    </lineage>
</organism>
<dbReference type="AlphaFoldDB" id="A0A1Z5TI06"/>
<dbReference type="Pfam" id="PF12621">
    <property type="entry name" value="PHM7_ext"/>
    <property type="match status" value="1"/>
</dbReference>
<feature type="transmembrane region" description="Helical" evidence="8">
    <location>
        <begin position="699"/>
        <end position="721"/>
    </location>
</feature>
<feature type="domain" description="10TM putative phosphate transporter extracellular tail" evidence="10">
    <location>
        <begin position="1043"/>
        <end position="1107"/>
    </location>
</feature>
<comment type="subcellular location">
    <subcellularLocation>
        <location evidence="1">Membrane</location>
        <topology evidence="1">Multi-pass membrane protein</topology>
    </subcellularLocation>
</comment>
<proteinExistence type="inferred from homology"/>
<dbReference type="InterPro" id="IPR045122">
    <property type="entry name" value="Csc1-like"/>
</dbReference>
<dbReference type="InterPro" id="IPR027815">
    <property type="entry name" value="CSC1/OSCA1-like_cyt"/>
</dbReference>
<evidence type="ECO:0000256" key="7">
    <source>
        <dbReference type="SAM" id="MobiDB-lite"/>
    </source>
</evidence>
<protein>
    <recommendedName>
        <fullName evidence="15">DUF221-domain-containing protein</fullName>
    </recommendedName>
</protein>
<keyword evidence="3" id="KW-0813">Transport</keyword>
<dbReference type="VEuPathDB" id="FungiDB:BTJ68_04943"/>
<comment type="caution">
    <text evidence="13">The sequence shown here is derived from an EMBL/GenBank/DDBJ whole genome shotgun (WGS) entry which is preliminary data.</text>
</comment>
<evidence type="ECO:0000313" key="13">
    <source>
        <dbReference type="EMBL" id="OTA35664.1"/>
    </source>
</evidence>
<dbReference type="GO" id="GO:0005886">
    <property type="term" value="C:plasma membrane"/>
    <property type="evidence" value="ECO:0007669"/>
    <property type="project" value="TreeGrafter"/>
</dbReference>
<evidence type="ECO:0000259" key="9">
    <source>
        <dbReference type="Pfam" id="PF02714"/>
    </source>
</evidence>
<feature type="region of interest" description="Disordered" evidence="7">
    <location>
        <begin position="535"/>
        <end position="560"/>
    </location>
</feature>
<feature type="domain" description="CSC1/OSCA1-like N-terminal transmembrane" evidence="11">
    <location>
        <begin position="290"/>
        <end position="438"/>
    </location>
</feature>
<dbReference type="Pfam" id="PF13967">
    <property type="entry name" value="RSN1_TM"/>
    <property type="match status" value="1"/>
</dbReference>
<evidence type="ECO:0000256" key="4">
    <source>
        <dbReference type="ARBA" id="ARBA00022692"/>
    </source>
</evidence>
<evidence type="ECO:0000256" key="6">
    <source>
        <dbReference type="ARBA" id="ARBA00023136"/>
    </source>
</evidence>
<dbReference type="PANTHER" id="PTHR13018">
    <property type="entry name" value="PROBABLE MEMBRANE PROTEIN DUF221-RELATED"/>
    <property type="match status" value="1"/>
</dbReference>
<dbReference type="InterPro" id="IPR003864">
    <property type="entry name" value="CSC1/OSCA1-like_7TM"/>
</dbReference>
<feature type="domain" description="CSC1/OSCA1-like cytosolic" evidence="12">
    <location>
        <begin position="462"/>
        <end position="642"/>
    </location>
</feature>
<evidence type="ECO:0000256" key="2">
    <source>
        <dbReference type="ARBA" id="ARBA00007779"/>
    </source>
</evidence>
<feature type="transmembrane region" description="Helical" evidence="8">
    <location>
        <begin position="417"/>
        <end position="438"/>
    </location>
</feature>
<feature type="transmembrane region" description="Helical" evidence="8">
    <location>
        <begin position="932"/>
        <end position="952"/>
    </location>
</feature>
<dbReference type="InterPro" id="IPR022257">
    <property type="entry name" value="PHM7_ext"/>
</dbReference>
<gene>
    <name evidence="13" type="ORF">BTJ68_04943</name>
</gene>
<dbReference type="Pfam" id="PF14703">
    <property type="entry name" value="PHM7_cyt"/>
    <property type="match status" value="1"/>
</dbReference>
<evidence type="ECO:0000259" key="11">
    <source>
        <dbReference type="Pfam" id="PF13967"/>
    </source>
</evidence>
<dbReference type="Pfam" id="PF02714">
    <property type="entry name" value="RSN1_7TM"/>
    <property type="match status" value="1"/>
</dbReference>
<keyword evidence="14" id="KW-1185">Reference proteome</keyword>
<dbReference type="GO" id="GO:0005227">
    <property type="term" value="F:calcium-activated cation channel activity"/>
    <property type="evidence" value="ECO:0007669"/>
    <property type="project" value="InterPro"/>
</dbReference>
<evidence type="ECO:0000256" key="3">
    <source>
        <dbReference type="ARBA" id="ARBA00022448"/>
    </source>
</evidence>
<feature type="transmembrane region" description="Helical" evidence="8">
    <location>
        <begin position="375"/>
        <end position="397"/>
    </location>
</feature>
<sequence length="1121" mass="126075">MRYSECVCQLCGVSFNAPRIRRPDEDDDAAWGGYGYAFVTQQNAEVDCRSLSCEEDVRDHRLNDEEDEDRNLEYVTLCELEYTEHLAGPECTSTAGYTGHKISVQEMQHVISCQCLAEKRDGWISEPGDRDFEVEAERCFLTGSSRGGVYRYDVRRLAPVRHGVSTTDIHNDSPAKLGRGRGEMRALPMHPRCFELFQRVSLRCFGRVDIDGLWRLREEKGSYVNWFEGMPRNPDVELVSEEWYSARPGTGCLLVKRANVQPVYLTLKPQVATMVSDHGSHRSGSTSGAAILAALIPTLVIAIIYVAVFATIRNNYRKIYAPRTFLGTIDEKDRTPAERADGRHWFHDFRQLSDTFVLQHNSLDAFLYLRYLRSIVWVCLVGCLLTWPILFPINANGGGTASQLDRISFSNVAKNHLLWAHVAIAWVFFLGIMVSLAWERLRLIGIRQAYFLDDDYASRLSARTVLWLNAPREACQQENMKEYFGEDAEKLWAVRDLGDLDDLIAQRNGTAYSLERAEMDLVIMAVQLQKMQGSAPAGMNGQAEGQQAVPTAKRPTKREPPLVGKKVDILDKTRNKIGDLNKAIEAHRSAPSRNVPEQSAVFVSFNSQPAAHRAYQQISFQPRLPVQDRFLAPQPKEVLWKNVAMPKAERLSKGSMALAFVIVFTIFFSIPTGLIGTISNVKYLADRVSWLAWIDNLPPWALGLLTGLLPPFLVSWFVSYVPKLFRHVAKMSGEPTTSQAELKTQAWYFVFQVVQIFLVTTFSSGAAAVATQIAKDPKSTPDLLAESLPKASNFYLTYFLLQGLTKASDDLLNYSDLFTYLFYEKFWNKTPREHFNTHADMKGTPWASWFPKFTNLFVIAIVYACIAPLVLGFATVGIFIYSLSYRYNLLYVCQTKVDTKGEAYKRALQQVPTGIYLAELCLIGLMGARKAAIQTTLMIVLLVLTAVINLILDRTLKPLEIYLGVDIWQEQEVPLLAEEDGIDPNDESALHGASHARRLGLKKLPNPAPRILSDFFDGIISAARTQAKGWLSDLSLARRGDAAPLKDEDLAKAYLAPALTAGMPKLWIPSDKVGMARQEAELNEAAGMPTTTEAAEIDEDGKLRWDQDFEHVPIWKRTQKI</sequence>
<evidence type="ECO:0000259" key="12">
    <source>
        <dbReference type="Pfam" id="PF14703"/>
    </source>
</evidence>
<reference evidence="13 14" key="1">
    <citation type="submission" date="2017-01" db="EMBL/GenBank/DDBJ databases">
        <title>The recent genome duplication of the halophilic yeast Hortaea werneckii: insights from long-read sequencing.</title>
        <authorList>
            <person name="Sinha S."/>
            <person name="Flibotte S."/>
            <person name="Neira M."/>
            <person name="Lenassi M."/>
            <person name="Gostincar C."/>
            <person name="Stajich J.E."/>
            <person name="Nislow C.E."/>
        </authorList>
    </citation>
    <scope>NUCLEOTIDE SEQUENCE [LARGE SCALE GENOMIC DNA]</scope>
    <source>
        <strain evidence="13 14">EXF-2000</strain>
    </source>
</reference>
<evidence type="ECO:0000256" key="8">
    <source>
        <dbReference type="SAM" id="Phobius"/>
    </source>
</evidence>
<feature type="transmembrane region" description="Helical" evidence="8">
    <location>
        <begin position="657"/>
        <end position="679"/>
    </location>
</feature>
<evidence type="ECO:0000313" key="14">
    <source>
        <dbReference type="Proteomes" id="UP000194280"/>
    </source>
</evidence>
<dbReference type="PANTHER" id="PTHR13018:SF26">
    <property type="entry name" value="DOMAIN PROTEIN, PUTATIVE (AFU_ORTHOLOGUE AFUA_5G10920)-RELATED"/>
    <property type="match status" value="1"/>
</dbReference>
<keyword evidence="6 8" id="KW-0472">Membrane</keyword>
<accession>A0A1Z5TI06</accession>
<feature type="transmembrane region" description="Helical" evidence="8">
    <location>
        <begin position="856"/>
        <end position="881"/>
    </location>
</feature>
<dbReference type="EMBL" id="MUNK01000041">
    <property type="protein sequence ID" value="OTA35664.1"/>
    <property type="molecule type" value="Genomic_DNA"/>
</dbReference>
<dbReference type="InterPro" id="IPR032880">
    <property type="entry name" value="CSC1/OSCA1-like_N"/>
</dbReference>
<name>A0A1Z5TI06_HORWE</name>
<feature type="transmembrane region" description="Helical" evidence="8">
    <location>
        <begin position="289"/>
        <end position="312"/>
    </location>
</feature>
<feature type="domain" description="CSC1/OSCA1-like 7TM region" evidence="9">
    <location>
        <begin position="657"/>
        <end position="926"/>
    </location>
</feature>
<dbReference type="Proteomes" id="UP000194280">
    <property type="component" value="Unassembled WGS sequence"/>
</dbReference>
<evidence type="ECO:0000259" key="10">
    <source>
        <dbReference type="Pfam" id="PF12621"/>
    </source>
</evidence>
<evidence type="ECO:0000256" key="5">
    <source>
        <dbReference type="ARBA" id="ARBA00022989"/>
    </source>
</evidence>
<evidence type="ECO:0008006" key="15">
    <source>
        <dbReference type="Google" id="ProtNLM"/>
    </source>
</evidence>
<evidence type="ECO:0000256" key="1">
    <source>
        <dbReference type="ARBA" id="ARBA00004141"/>
    </source>
</evidence>
<comment type="similarity">
    <text evidence="2">Belongs to the CSC1 (TC 1.A.17) family.</text>
</comment>